<dbReference type="PROSITE" id="PS51857">
    <property type="entry name" value="CSD_2"/>
    <property type="match status" value="1"/>
</dbReference>
<dbReference type="InterPro" id="IPR012340">
    <property type="entry name" value="NA-bd_OB-fold"/>
</dbReference>
<dbReference type="STRING" id="65489.A0A0D3FGV6"/>
<dbReference type="InterPro" id="IPR019844">
    <property type="entry name" value="CSD_CS"/>
</dbReference>
<accession>A0A0D3FGV6</accession>
<name>A0A0D3FGV6_9ORYZ</name>
<dbReference type="GO" id="GO:0003676">
    <property type="term" value="F:nucleic acid binding"/>
    <property type="evidence" value="ECO:0007669"/>
    <property type="project" value="InterPro"/>
</dbReference>
<evidence type="ECO:0000313" key="4">
    <source>
        <dbReference type="Proteomes" id="UP000026960"/>
    </source>
</evidence>
<dbReference type="SMART" id="SM00357">
    <property type="entry name" value="CSP"/>
    <property type="match status" value="1"/>
</dbReference>
<dbReference type="PROSITE" id="PS00352">
    <property type="entry name" value="CSD_1"/>
    <property type="match status" value="1"/>
</dbReference>
<reference evidence="3" key="2">
    <citation type="submission" date="2015-03" db="UniProtKB">
        <authorList>
            <consortium name="EnsemblPlants"/>
        </authorList>
    </citation>
    <scope>IDENTIFICATION</scope>
</reference>
<evidence type="ECO:0000256" key="1">
    <source>
        <dbReference type="SAM" id="MobiDB-lite"/>
    </source>
</evidence>
<sequence length="272" mass="29541">MRKEREGRRLAGRRAGDGGSGWPAKRGGERLLGLGGEGEMVSERVKGTVKGFDATNGFGFITPDDDGEDLFIHQSSLKFDGYRSLNDSDVIVLSVGSGNDGRNKAVDVTALGGDTHTGGFRPNCGHIPAAGCPLVVSWPLMCYYFLLCVVHHRSSSPRCLPASCVWTTRSSSTRVTSGELTRVVPELSRYCTGLPPPHSELSPVQPMPLWPKACIELSRWSSTPSALHRCSPLLGPQPRALRRHPFATAVVVYHWPCRCCCPPSAARCRPHH</sequence>
<dbReference type="HOGENOM" id="CLU_1024406_0_0_1"/>
<dbReference type="PaxDb" id="65489-OBART03G12460.1"/>
<evidence type="ECO:0000259" key="2">
    <source>
        <dbReference type="PROSITE" id="PS51857"/>
    </source>
</evidence>
<dbReference type="PRINTS" id="PR00050">
    <property type="entry name" value="COLDSHOCK"/>
</dbReference>
<dbReference type="EnsemblPlants" id="OBART03G12460.1">
    <property type="protein sequence ID" value="OBART03G12460.1"/>
    <property type="gene ID" value="OBART03G12460"/>
</dbReference>
<dbReference type="PANTHER" id="PTHR46565:SF25">
    <property type="entry name" value="COLD SHOCK DOMAIN PROTEIN 2"/>
    <property type="match status" value="1"/>
</dbReference>
<dbReference type="SUPFAM" id="SSF50249">
    <property type="entry name" value="Nucleic acid-binding proteins"/>
    <property type="match status" value="1"/>
</dbReference>
<dbReference type="InterPro" id="IPR002059">
    <property type="entry name" value="CSP_DNA-bd"/>
</dbReference>
<dbReference type="Proteomes" id="UP000026960">
    <property type="component" value="Chromosome 3"/>
</dbReference>
<dbReference type="Gramene" id="OBART03G12460.1">
    <property type="protein sequence ID" value="OBART03G12460.1"/>
    <property type="gene ID" value="OBART03G12460"/>
</dbReference>
<dbReference type="InterPro" id="IPR011129">
    <property type="entry name" value="CSD"/>
</dbReference>
<dbReference type="Gene3D" id="2.40.50.140">
    <property type="entry name" value="Nucleic acid-binding proteins"/>
    <property type="match status" value="1"/>
</dbReference>
<feature type="region of interest" description="Disordered" evidence="1">
    <location>
        <begin position="1"/>
        <end position="29"/>
    </location>
</feature>
<dbReference type="Pfam" id="PF00313">
    <property type="entry name" value="CSD"/>
    <property type="match status" value="1"/>
</dbReference>
<keyword evidence="4" id="KW-1185">Reference proteome</keyword>
<dbReference type="PANTHER" id="PTHR46565">
    <property type="entry name" value="COLD SHOCK DOMAIN PROTEIN 2"/>
    <property type="match status" value="1"/>
</dbReference>
<protein>
    <recommendedName>
        <fullName evidence="2">CSD domain-containing protein</fullName>
    </recommendedName>
</protein>
<evidence type="ECO:0000313" key="3">
    <source>
        <dbReference type="EnsemblPlants" id="OBART03G12460.1"/>
    </source>
</evidence>
<reference evidence="3" key="1">
    <citation type="journal article" date="2009" name="Rice">
        <title>De Novo Next Generation Sequencing of Plant Genomes.</title>
        <authorList>
            <person name="Rounsley S."/>
            <person name="Marri P.R."/>
            <person name="Yu Y."/>
            <person name="He R."/>
            <person name="Sisneros N."/>
            <person name="Goicoechea J.L."/>
            <person name="Lee S.J."/>
            <person name="Angelova A."/>
            <person name="Kudrna D."/>
            <person name="Luo M."/>
            <person name="Affourtit J."/>
            <person name="Desany B."/>
            <person name="Knight J."/>
            <person name="Niazi F."/>
            <person name="Egholm M."/>
            <person name="Wing R.A."/>
        </authorList>
    </citation>
    <scope>NUCLEOTIDE SEQUENCE [LARGE SCALE GENOMIC DNA]</scope>
    <source>
        <strain evidence="3">cv. IRGC 105608</strain>
    </source>
</reference>
<proteinExistence type="predicted"/>
<feature type="domain" description="CSD" evidence="2">
    <location>
        <begin position="44"/>
        <end position="110"/>
    </location>
</feature>
<organism evidence="3">
    <name type="scientific">Oryza barthii</name>
    <dbReference type="NCBI Taxonomy" id="65489"/>
    <lineage>
        <taxon>Eukaryota</taxon>
        <taxon>Viridiplantae</taxon>
        <taxon>Streptophyta</taxon>
        <taxon>Embryophyta</taxon>
        <taxon>Tracheophyta</taxon>
        <taxon>Spermatophyta</taxon>
        <taxon>Magnoliopsida</taxon>
        <taxon>Liliopsida</taxon>
        <taxon>Poales</taxon>
        <taxon>Poaceae</taxon>
        <taxon>BOP clade</taxon>
        <taxon>Oryzoideae</taxon>
        <taxon>Oryzeae</taxon>
        <taxon>Oryzinae</taxon>
        <taxon>Oryza</taxon>
    </lineage>
</organism>
<dbReference type="AlphaFoldDB" id="A0A0D3FGV6"/>
<dbReference type="eggNOG" id="KOG3070">
    <property type="taxonomic scope" value="Eukaryota"/>
</dbReference>